<dbReference type="RefSeq" id="WP_089072739.1">
    <property type="nucleotide sequence ID" value="NZ_CP022355.1"/>
</dbReference>
<reference evidence="2 3" key="1">
    <citation type="journal article" date="2016" name="Int. J. Syst. Evol. Microbiol.">
        <title>Paraphotobacterium marinum gen. nov., sp. nov., a member of the family Vibrionaceae, isolated from surface seawater.</title>
        <authorList>
            <person name="Huang Z."/>
            <person name="Dong C."/>
            <person name="Shao Z."/>
        </authorList>
    </citation>
    <scope>NUCLEOTIDE SEQUENCE [LARGE SCALE GENOMIC DNA]</scope>
    <source>
        <strain evidence="2 3">NSCS20N07D</strain>
    </source>
</reference>
<dbReference type="Gene3D" id="1.25.40.10">
    <property type="entry name" value="Tetratricopeptide repeat domain"/>
    <property type="match status" value="1"/>
</dbReference>
<dbReference type="EMBL" id="CP022355">
    <property type="protein sequence ID" value="ASK77829.1"/>
    <property type="molecule type" value="Genomic_DNA"/>
</dbReference>
<dbReference type="KEGG" id="pmai:CF386_01455"/>
<evidence type="ECO:0008006" key="4">
    <source>
        <dbReference type="Google" id="ProtNLM"/>
    </source>
</evidence>
<feature type="transmembrane region" description="Helical" evidence="1">
    <location>
        <begin position="250"/>
        <end position="270"/>
    </location>
</feature>
<dbReference type="InterPro" id="IPR011990">
    <property type="entry name" value="TPR-like_helical_dom_sf"/>
</dbReference>
<dbReference type="AlphaFoldDB" id="A0A220VBW7"/>
<sequence>MSAFWLATSNQDDYGVATSKYFLSNLYLKKKLYSDSLRYAKASMKYFEDNHYTNSLMKTIFIVAQIYQKKQKYSLALNYYFNLLNYQEQNNSSTSKTKLHIAETYLLNNDLEHAKKYLKEVASNYLNKNLKLHKELIEAQININSNNFKEAIPKLNLILDNITNKDLISIELHTLDLLSKSYEKQSDFYHALIIEKQYNQLIKKQENLRSQKDLHFFLKQEKLYDKSFYFKRIGAAIQRKDDAIIQFKNIILLCFFTLIFLGLIFIFLLLKYRKLSNKNITLMNESFNCDKYNCFNFNKLTFLYKNKISKNLNKGVIFHTIQISSRGNDSVPEEVKKQIIGILQLKLKMTVYFYNTNTFIIEDYGLNKTTMTLKYFEKFDFHLKKFDKILSYSIGSLQFPLISNMNFNLPFQSFIKILLLANKIAYFTNLETKKIQ</sequence>
<proteinExistence type="predicted"/>
<name>A0A220VBW7_9GAMM</name>
<keyword evidence="3" id="KW-1185">Reference proteome</keyword>
<keyword evidence="1" id="KW-0472">Membrane</keyword>
<dbReference type="SUPFAM" id="SSF48452">
    <property type="entry name" value="TPR-like"/>
    <property type="match status" value="1"/>
</dbReference>
<keyword evidence="1" id="KW-0812">Transmembrane</keyword>
<organism evidence="2 3">
    <name type="scientific">Paraphotobacterium marinum</name>
    <dbReference type="NCBI Taxonomy" id="1755811"/>
    <lineage>
        <taxon>Bacteria</taxon>
        <taxon>Pseudomonadati</taxon>
        <taxon>Pseudomonadota</taxon>
        <taxon>Gammaproteobacteria</taxon>
        <taxon>Vibrionales</taxon>
        <taxon>Vibrionaceae</taxon>
        <taxon>Paraphotobacterium</taxon>
    </lineage>
</organism>
<keyword evidence="1" id="KW-1133">Transmembrane helix</keyword>
<protein>
    <recommendedName>
        <fullName evidence="4">MalT-like TPR region domain-containing protein</fullName>
    </recommendedName>
</protein>
<evidence type="ECO:0000313" key="2">
    <source>
        <dbReference type="EMBL" id="ASK77829.1"/>
    </source>
</evidence>
<dbReference type="Proteomes" id="UP000242175">
    <property type="component" value="Chromosome large"/>
</dbReference>
<evidence type="ECO:0000313" key="3">
    <source>
        <dbReference type="Proteomes" id="UP000242175"/>
    </source>
</evidence>
<evidence type="ECO:0000256" key="1">
    <source>
        <dbReference type="SAM" id="Phobius"/>
    </source>
</evidence>
<gene>
    <name evidence="2" type="ORF">CF386_01455</name>
</gene>
<accession>A0A220VBW7</accession>